<dbReference type="CDD" id="cd07990">
    <property type="entry name" value="LPLAT_LCLAT1-like"/>
    <property type="match status" value="1"/>
</dbReference>
<feature type="non-terminal residue" evidence="3">
    <location>
        <position position="1"/>
    </location>
</feature>
<accession>A0A1U7W489</accession>
<dbReference type="GO" id="GO:0012505">
    <property type="term" value="C:endomembrane system"/>
    <property type="evidence" value="ECO:0007669"/>
    <property type="project" value="TreeGrafter"/>
</dbReference>
<evidence type="ECO:0000313" key="2">
    <source>
        <dbReference type="Proteomes" id="UP000189701"/>
    </source>
</evidence>
<reference evidence="2" key="1">
    <citation type="journal article" date="2013" name="Genome Biol.">
        <title>Reference genomes and transcriptomes of Nicotiana sylvestris and Nicotiana tomentosiformis.</title>
        <authorList>
            <person name="Sierro N."/>
            <person name="Battey J.N."/>
            <person name="Ouadi S."/>
            <person name="Bovet L."/>
            <person name="Goepfert S."/>
            <person name="Bakaher N."/>
            <person name="Peitsch M.C."/>
            <person name="Ivanov N.V."/>
        </authorList>
    </citation>
    <scope>NUCLEOTIDE SEQUENCE [LARGE SCALE GENOMIC DNA]</scope>
</reference>
<proteinExistence type="predicted"/>
<reference evidence="3" key="2">
    <citation type="submission" date="2025-08" db="UniProtKB">
        <authorList>
            <consortium name="RefSeq"/>
        </authorList>
    </citation>
    <scope>IDENTIFICATION</scope>
    <source>
        <tissue evidence="3">Leaf</tissue>
    </source>
</reference>
<keyword evidence="2" id="KW-1185">Reference proteome</keyword>
<sequence length="149" mass="17543">LNLYLGNIPVVLLRFSSTLYSRKVIALLFDLWLALRPFLFEKINETNMIFSGDHVPPKERVLLIANHRTEVDWMYLWNLALRKGCLGHIKYLLKKSLMKFLVFGWGFYVLEFIPFVRNCHDPKSDPVVMVHIVELGQPLIPIFSFYPNY</sequence>
<dbReference type="STRING" id="4096.A0A1U7W489"/>
<organism evidence="2 3">
    <name type="scientific">Nicotiana sylvestris</name>
    <name type="common">Wood tobacco</name>
    <name type="synonym">South American tobacco</name>
    <dbReference type="NCBI Taxonomy" id="4096"/>
    <lineage>
        <taxon>Eukaryota</taxon>
        <taxon>Viridiplantae</taxon>
        <taxon>Streptophyta</taxon>
        <taxon>Embryophyta</taxon>
        <taxon>Tracheophyta</taxon>
        <taxon>Spermatophyta</taxon>
        <taxon>Magnoliopsida</taxon>
        <taxon>eudicotyledons</taxon>
        <taxon>Gunneridae</taxon>
        <taxon>Pentapetalae</taxon>
        <taxon>asterids</taxon>
        <taxon>lamiids</taxon>
        <taxon>Solanales</taxon>
        <taxon>Solanaceae</taxon>
        <taxon>Nicotianoideae</taxon>
        <taxon>Nicotianeae</taxon>
        <taxon>Nicotiana</taxon>
    </lineage>
</organism>
<dbReference type="eggNOG" id="KOG1505">
    <property type="taxonomic scope" value="Eukaryota"/>
</dbReference>
<dbReference type="RefSeq" id="XP_009772016.1">
    <property type="nucleotide sequence ID" value="XM_009773714.1"/>
</dbReference>
<dbReference type="AlphaFoldDB" id="A0A1U7W489"/>
<dbReference type="PANTHER" id="PTHR10983">
    <property type="entry name" value="1-ACYLGLYCEROL-3-PHOSPHATE ACYLTRANSFERASE-RELATED"/>
    <property type="match status" value="1"/>
</dbReference>
<protein>
    <submittedName>
        <fullName evidence="3">Probable 1-acyl-sn-glycerol-3-phosphate acyltransferase 4</fullName>
    </submittedName>
</protein>
<feature type="domain" description="Phospholipid/glycerol acyltransferase" evidence="1">
    <location>
        <begin position="51"/>
        <end position="135"/>
    </location>
</feature>
<gene>
    <name evidence="3" type="primary">LOC104222485</name>
</gene>
<dbReference type="Proteomes" id="UP000189701">
    <property type="component" value="Unplaced"/>
</dbReference>
<dbReference type="PANTHER" id="PTHR10983:SF16">
    <property type="entry name" value="LYSOCARDIOLIPIN ACYLTRANSFERASE 1"/>
    <property type="match status" value="1"/>
</dbReference>
<dbReference type="GO" id="GO:0016746">
    <property type="term" value="F:acyltransferase activity"/>
    <property type="evidence" value="ECO:0007669"/>
    <property type="project" value="UniProtKB-KW"/>
</dbReference>
<evidence type="ECO:0000259" key="1">
    <source>
        <dbReference type="Pfam" id="PF01553"/>
    </source>
</evidence>
<keyword evidence="3" id="KW-0012">Acyltransferase</keyword>
<dbReference type="InterPro" id="IPR002123">
    <property type="entry name" value="Plipid/glycerol_acylTrfase"/>
</dbReference>
<evidence type="ECO:0000313" key="3">
    <source>
        <dbReference type="RefSeq" id="XP_009772016.1"/>
    </source>
</evidence>
<dbReference type="SUPFAM" id="SSF69593">
    <property type="entry name" value="Glycerol-3-phosphate (1)-acyltransferase"/>
    <property type="match status" value="1"/>
</dbReference>
<name>A0A1U7W489_NICSY</name>
<dbReference type="Pfam" id="PF01553">
    <property type="entry name" value="Acyltransferase"/>
    <property type="match status" value="1"/>
</dbReference>
<keyword evidence="3" id="KW-0808">Transferase</keyword>